<evidence type="ECO:0000313" key="1">
    <source>
        <dbReference type="EMBL" id="KGN58906.1"/>
    </source>
</evidence>
<dbReference type="EMBL" id="CM002924">
    <property type="protein sequence ID" value="KGN58906.1"/>
    <property type="molecule type" value="Genomic_DNA"/>
</dbReference>
<sequence length="161" mass="18681">MSAVCTTKFCISDARSVRTPRAVYINLNNWTESENEIVKSAIPKARRRVQVVDGVSCRQMYLRSYTFSRKKESVGEKTKKCLEKVKEKLGQRKRRSLGENRNLSLNLNMNLNGKRKKRNEKCLIWKKMKKFSCSFIMFGIFRRVLSCAATIDVVEQSCGRN</sequence>
<name>A0A0A0LFM8_CUCSA</name>
<reference evidence="1 2" key="1">
    <citation type="journal article" date="2009" name="Nat. Genet.">
        <title>The genome of the cucumber, Cucumis sativus L.</title>
        <authorList>
            <person name="Huang S."/>
            <person name="Li R."/>
            <person name="Zhang Z."/>
            <person name="Li L."/>
            <person name="Gu X."/>
            <person name="Fan W."/>
            <person name="Lucas W.J."/>
            <person name="Wang X."/>
            <person name="Xie B."/>
            <person name="Ni P."/>
            <person name="Ren Y."/>
            <person name="Zhu H."/>
            <person name="Li J."/>
            <person name="Lin K."/>
            <person name="Jin W."/>
            <person name="Fei Z."/>
            <person name="Li G."/>
            <person name="Staub J."/>
            <person name="Kilian A."/>
            <person name="van der Vossen E.A."/>
            <person name="Wu Y."/>
            <person name="Guo J."/>
            <person name="He J."/>
            <person name="Jia Z."/>
            <person name="Ren Y."/>
            <person name="Tian G."/>
            <person name="Lu Y."/>
            <person name="Ruan J."/>
            <person name="Qian W."/>
            <person name="Wang M."/>
            <person name="Huang Q."/>
            <person name="Li B."/>
            <person name="Xuan Z."/>
            <person name="Cao J."/>
            <person name="Asan"/>
            <person name="Wu Z."/>
            <person name="Zhang J."/>
            <person name="Cai Q."/>
            <person name="Bai Y."/>
            <person name="Zhao B."/>
            <person name="Han Y."/>
            <person name="Li Y."/>
            <person name="Li X."/>
            <person name="Wang S."/>
            <person name="Shi Q."/>
            <person name="Liu S."/>
            <person name="Cho W.K."/>
            <person name="Kim J.Y."/>
            <person name="Xu Y."/>
            <person name="Heller-Uszynska K."/>
            <person name="Miao H."/>
            <person name="Cheng Z."/>
            <person name="Zhang S."/>
            <person name="Wu J."/>
            <person name="Yang Y."/>
            <person name="Kang H."/>
            <person name="Li M."/>
            <person name="Liang H."/>
            <person name="Ren X."/>
            <person name="Shi Z."/>
            <person name="Wen M."/>
            <person name="Jian M."/>
            <person name="Yang H."/>
            <person name="Zhang G."/>
            <person name="Yang Z."/>
            <person name="Chen R."/>
            <person name="Liu S."/>
            <person name="Li J."/>
            <person name="Ma L."/>
            <person name="Liu H."/>
            <person name="Zhou Y."/>
            <person name="Zhao J."/>
            <person name="Fang X."/>
            <person name="Li G."/>
            <person name="Fang L."/>
            <person name="Li Y."/>
            <person name="Liu D."/>
            <person name="Zheng H."/>
            <person name="Zhang Y."/>
            <person name="Qin N."/>
            <person name="Li Z."/>
            <person name="Yang G."/>
            <person name="Yang S."/>
            <person name="Bolund L."/>
            <person name="Kristiansen K."/>
            <person name="Zheng H."/>
            <person name="Li S."/>
            <person name="Zhang X."/>
            <person name="Yang H."/>
            <person name="Wang J."/>
            <person name="Sun R."/>
            <person name="Zhang B."/>
            <person name="Jiang S."/>
            <person name="Wang J."/>
            <person name="Du Y."/>
            <person name="Li S."/>
        </authorList>
    </citation>
    <scope>NUCLEOTIDE SEQUENCE [LARGE SCALE GENOMIC DNA]</scope>
    <source>
        <strain evidence="2">cv. 9930</strain>
    </source>
</reference>
<accession>A0A0A0LFM8</accession>
<organism evidence="1 2">
    <name type="scientific">Cucumis sativus</name>
    <name type="common">Cucumber</name>
    <dbReference type="NCBI Taxonomy" id="3659"/>
    <lineage>
        <taxon>Eukaryota</taxon>
        <taxon>Viridiplantae</taxon>
        <taxon>Streptophyta</taxon>
        <taxon>Embryophyta</taxon>
        <taxon>Tracheophyta</taxon>
        <taxon>Spermatophyta</taxon>
        <taxon>Magnoliopsida</taxon>
        <taxon>eudicotyledons</taxon>
        <taxon>Gunneridae</taxon>
        <taxon>Pentapetalae</taxon>
        <taxon>rosids</taxon>
        <taxon>fabids</taxon>
        <taxon>Cucurbitales</taxon>
        <taxon>Cucurbitaceae</taxon>
        <taxon>Benincaseae</taxon>
        <taxon>Cucumis</taxon>
    </lineage>
</organism>
<dbReference type="STRING" id="3659.A0A0A0LFM8"/>
<dbReference type="PANTHER" id="PTHR35304:SF1">
    <property type="entry name" value="OS05G0120300 PROTEIN"/>
    <property type="match status" value="1"/>
</dbReference>
<reference evidence="1 2" key="4">
    <citation type="journal article" date="2011" name="BMC Genomics">
        <title>RNA-Seq improves annotation of protein-coding genes in the cucumber genome.</title>
        <authorList>
            <person name="Li Z."/>
            <person name="Zhang Z."/>
            <person name="Yan P."/>
            <person name="Huang S."/>
            <person name="Fei Z."/>
            <person name="Lin K."/>
        </authorList>
    </citation>
    <scope>NUCLEOTIDE SEQUENCE [LARGE SCALE GENOMIC DNA]</scope>
    <source>
        <strain evidence="2">cv. 9930</strain>
    </source>
</reference>
<reference evidence="1 2" key="3">
    <citation type="journal article" date="2010" name="BMC Genomics">
        <title>Transcriptome sequencing and comparative analysis of cucumber flowers with different sex types.</title>
        <authorList>
            <person name="Guo S."/>
            <person name="Zheng Y."/>
            <person name="Joung J.G."/>
            <person name="Liu S."/>
            <person name="Zhang Z."/>
            <person name="Crasta O.R."/>
            <person name="Sobral B.W."/>
            <person name="Xu Y."/>
            <person name="Huang S."/>
            <person name="Fei Z."/>
        </authorList>
    </citation>
    <scope>NUCLEOTIDE SEQUENCE [LARGE SCALE GENOMIC DNA]</scope>
    <source>
        <strain evidence="2">cv. 9930</strain>
    </source>
</reference>
<proteinExistence type="predicted"/>
<keyword evidence="2" id="KW-1185">Reference proteome</keyword>
<gene>
    <name evidence="1" type="ORF">Csa_3G735550</name>
</gene>
<reference evidence="1 2" key="2">
    <citation type="journal article" date="2009" name="PLoS ONE">
        <title>An integrated genetic and cytogenetic map of the cucumber genome.</title>
        <authorList>
            <person name="Ren Y."/>
            <person name="Zhang Z."/>
            <person name="Liu J."/>
            <person name="Staub J.E."/>
            <person name="Han Y."/>
            <person name="Cheng Z."/>
            <person name="Li X."/>
            <person name="Lu J."/>
            <person name="Miao H."/>
            <person name="Kang H."/>
            <person name="Xie B."/>
            <person name="Gu X."/>
            <person name="Wang X."/>
            <person name="Du Y."/>
            <person name="Jin W."/>
            <person name="Huang S."/>
        </authorList>
    </citation>
    <scope>NUCLEOTIDE SEQUENCE [LARGE SCALE GENOMIC DNA]</scope>
    <source>
        <strain evidence="2">cv. 9930</strain>
    </source>
</reference>
<dbReference type="Proteomes" id="UP000029981">
    <property type="component" value="Chromosome 3"/>
</dbReference>
<dbReference type="OMA" id="RELSWST"/>
<protein>
    <submittedName>
        <fullName evidence="1">Uncharacterized protein</fullName>
    </submittedName>
</protein>
<dbReference type="Gramene" id="KGN58906">
    <property type="protein sequence ID" value="KGN58906"/>
    <property type="gene ID" value="Csa_3G735550"/>
</dbReference>
<dbReference type="AlphaFoldDB" id="A0A0A0LFM8"/>
<dbReference type="PANTHER" id="PTHR35304">
    <property type="entry name" value="OS05G0120300 PROTEIN-RELATED"/>
    <property type="match status" value="1"/>
</dbReference>
<evidence type="ECO:0000313" key="2">
    <source>
        <dbReference type="Proteomes" id="UP000029981"/>
    </source>
</evidence>